<dbReference type="SMART" id="SM00382">
    <property type="entry name" value="AAA"/>
    <property type="match status" value="1"/>
</dbReference>
<dbReference type="InterPro" id="IPR037257">
    <property type="entry name" value="T2SS_E_N_sf"/>
</dbReference>
<dbReference type="Pfam" id="PF05157">
    <property type="entry name" value="MshEN"/>
    <property type="match status" value="1"/>
</dbReference>
<dbReference type="STRING" id="29341.RSJ17_12460"/>
<dbReference type="InterPro" id="IPR027417">
    <property type="entry name" value="P-loop_NTPase"/>
</dbReference>
<evidence type="ECO:0000256" key="2">
    <source>
        <dbReference type="ARBA" id="ARBA00022741"/>
    </source>
</evidence>
<evidence type="ECO:0000259" key="4">
    <source>
        <dbReference type="SMART" id="SM00382"/>
    </source>
</evidence>
<dbReference type="CDD" id="cd01129">
    <property type="entry name" value="PulE-GspE-like"/>
    <property type="match status" value="1"/>
</dbReference>
<reference evidence="5 6" key="1">
    <citation type="journal article" date="2015" name="Infect. Genet. Evol.">
        <title>Genomic sequences of six botulinum neurotoxin-producing strains representing three clostridial species illustrate the mobility and diversity of botulinum neurotoxin genes.</title>
        <authorList>
            <person name="Smith T.J."/>
            <person name="Hill K.K."/>
            <person name="Xie G."/>
            <person name="Foley B.T."/>
            <person name="Williamson C.H."/>
            <person name="Foster J.T."/>
            <person name="Johnson S.L."/>
            <person name="Chertkov O."/>
            <person name="Teshima H."/>
            <person name="Gibbons H.S."/>
            <person name="Johnsky L.A."/>
            <person name="Karavis M.A."/>
            <person name="Smith L.A."/>
        </authorList>
    </citation>
    <scope>NUCLEOTIDE SEQUENCE [LARGE SCALE GENOMIC DNA]</scope>
    <source>
        <strain evidence="5 6">CDC 2741</strain>
    </source>
</reference>
<name>A0A0C1UI88_9CLOT</name>
<dbReference type="AlphaFoldDB" id="A0A0C1UI88"/>
<dbReference type="PANTHER" id="PTHR30258">
    <property type="entry name" value="TYPE II SECRETION SYSTEM PROTEIN GSPE-RELATED"/>
    <property type="match status" value="1"/>
</dbReference>
<comment type="similarity">
    <text evidence="1">Belongs to the GSP E family.</text>
</comment>
<evidence type="ECO:0000256" key="3">
    <source>
        <dbReference type="ARBA" id="ARBA00022840"/>
    </source>
</evidence>
<feature type="domain" description="AAA+ ATPase" evidence="4">
    <location>
        <begin position="245"/>
        <end position="368"/>
    </location>
</feature>
<dbReference type="EMBL" id="AYSO01000015">
    <property type="protein sequence ID" value="KIE47060.1"/>
    <property type="molecule type" value="Genomic_DNA"/>
</dbReference>
<dbReference type="RefSeq" id="WP_039632628.1">
    <property type="nucleotide sequence ID" value="NZ_AYSO01000015.1"/>
</dbReference>
<dbReference type="Gene3D" id="3.30.300.160">
    <property type="entry name" value="Type II secretion system, protein E, N-terminal domain"/>
    <property type="match status" value="1"/>
</dbReference>
<dbReference type="Gene3D" id="3.30.450.90">
    <property type="match status" value="1"/>
</dbReference>
<dbReference type="SUPFAM" id="SSF52540">
    <property type="entry name" value="P-loop containing nucleoside triphosphate hydrolases"/>
    <property type="match status" value="1"/>
</dbReference>
<accession>A0A0C1UI88</accession>
<organism evidence="5 6">
    <name type="scientific">Clostridium argentinense CDC 2741</name>
    <dbReference type="NCBI Taxonomy" id="1418104"/>
    <lineage>
        <taxon>Bacteria</taxon>
        <taxon>Bacillati</taxon>
        <taxon>Bacillota</taxon>
        <taxon>Clostridia</taxon>
        <taxon>Eubacteriales</taxon>
        <taxon>Clostridiaceae</taxon>
        <taxon>Clostridium</taxon>
    </lineage>
</organism>
<dbReference type="SUPFAM" id="SSF160246">
    <property type="entry name" value="EspE N-terminal domain-like"/>
    <property type="match status" value="1"/>
</dbReference>
<evidence type="ECO:0000313" key="6">
    <source>
        <dbReference type="Proteomes" id="UP000031366"/>
    </source>
</evidence>
<dbReference type="GO" id="GO:0005524">
    <property type="term" value="F:ATP binding"/>
    <property type="evidence" value="ECO:0007669"/>
    <property type="project" value="UniProtKB-KW"/>
</dbReference>
<keyword evidence="3" id="KW-0067">ATP-binding</keyword>
<dbReference type="OrthoDB" id="9808272at2"/>
<evidence type="ECO:0000256" key="1">
    <source>
        <dbReference type="ARBA" id="ARBA00006611"/>
    </source>
</evidence>
<protein>
    <recommendedName>
        <fullName evidence="4">AAA+ ATPase domain-containing protein</fullName>
    </recommendedName>
</protein>
<keyword evidence="2" id="KW-0547">Nucleotide-binding</keyword>
<proteinExistence type="inferred from homology"/>
<dbReference type="Gene3D" id="3.40.50.300">
    <property type="entry name" value="P-loop containing nucleotide triphosphate hydrolases"/>
    <property type="match status" value="1"/>
</dbReference>
<dbReference type="InterPro" id="IPR001482">
    <property type="entry name" value="T2SS/T4SS_dom"/>
</dbReference>
<dbReference type="GO" id="GO:0005886">
    <property type="term" value="C:plasma membrane"/>
    <property type="evidence" value="ECO:0007669"/>
    <property type="project" value="TreeGrafter"/>
</dbReference>
<dbReference type="PANTHER" id="PTHR30258:SF1">
    <property type="entry name" value="PROTEIN TRANSPORT PROTEIN HOFB HOMOLOG"/>
    <property type="match status" value="1"/>
</dbReference>
<sequence>MEECFLDLKNINIDIDLINILPKEFALKYKLIPYKLEKDTLYIASSEELHPSIIEELRFITFKNIKQSIADMEGILNLINYYYDKEKAQKTLKMLKRNNVIKLTSKEEDAPAVVILDSIIKEAINKKASDIHLEPFKNKVVVRIRINGDLIKIEEFPMEIYENITYRIKIISNMDISQKLLPQDGKISFTTNHINYDLRVSSLPTINGEKFVIRILYKNDEIYNLNSLGFNEEDNKMLKKILKSSNGMILLTGPTGSGKTTTLYSMLLEINRDNNNVVTVENPVEYEVEKVNQVNINNNSGLTFSKSLRTILRQDPDIIMVGEIIDEETAHIAITSSLTGHLILSTLHCNDTASSIIRLVDMKIPKYLVVDSLVAVISQRLVRKICSNCKTAYNPTIEEREDLNLEKQDKLFKGIGCEKCNHTGYMERQMVYEMIVITEEHKRLIIKFNDVNELRKYSFNGDNKCLKEKLKALVIEGITTYEEYIANLQVVI</sequence>
<comment type="caution">
    <text evidence="5">The sequence shown here is derived from an EMBL/GenBank/DDBJ whole genome shotgun (WGS) entry which is preliminary data.</text>
</comment>
<keyword evidence="6" id="KW-1185">Reference proteome</keyword>
<gene>
    <name evidence="5" type="ORF">U732_1557</name>
</gene>
<dbReference type="GO" id="GO:0016887">
    <property type="term" value="F:ATP hydrolysis activity"/>
    <property type="evidence" value="ECO:0007669"/>
    <property type="project" value="TreeGrafter"/>
</dbReference>
<evidence type="ECO:0000313" key="5">
    <source>
        <dbReference type="EMBL" id="KIE47060.1"/>
    </source>
</evidence>
<dbReference type="InterPro" id="IPR003593">
    <property type="entry name" value="AAA+_ATPase"/>
</dbReference>
<dbReference type="Proteomes" id="UP000031366">
    <property type="component" value="Unassembled WGS sequence"/>
</dbReference>
<dbReference type="Pfam" id="PF00437">
    <property type="entry name" value="T2SSE"/>
    <property type="match status" value="1"/>
</dbReference>
<dbReference type="InterPro" id="IPR007831">
    <property type="entry name" value="T2SS_GspE_N"/>
</dbReference>